<evidence type="ECO:0000313" key="2">
    <source>
        <dbReference type="Proteomes" id="UP000193450"/>
    </source>
</evidence>
<accession>A0A1X9N9H6</accession>
<keyword evidence="2" id="KW-1185">Reference proteome</keyword>
<dbReference type="SUPFAM" id="SSF52091">
    <property type="entry name" value="SpoIIaa-like"/>
    <property type="match status" value="1"/>
</dbReference>
<dbReference type="InterPro" id="IPR021866">
    <property type="entry name" value="SpoIIAA-like"/>
</dbReference>
<dbReference type="STRING" id="716816.BST96_11780"/>
<dbReference type="Gene3D" id="3.40.50.10600">
    <property type="entry name" value="SpoIIaa-like domains"/>
    <property type="match status" value="1"/>
</dbReference>
<organism evidence="1 2">
    <name type="scientific">Oceanicoccus sagamiensis</name>
    <dbReference type="NCBI Taxonomy" id="716816"/>
    <lineage>
        <taxon>Bacteria</taxon>
        <taxon>Pseudomonadati</taxon>
        <taxon>Pseudomonadota</taxon>
        <taxon>Gammaproteobacteria</taxon>
        <taxon>Cellvibrionales</taxon>
        <taxon>Spongiibacteraceae</taxon>
        <taxon>Oceanicoccus</taxon>
    </lineage>
</organism>
<dbReference type="EMBL" id="CP019343">
    <property type="protein sequence ID" value="ARN74738.1"/>
    <property type="molecule type" value="Genomic_DNA"/>
</dbReference>
<dbReference type="RefSeq" id="WP_085758896.1">
    <property type="nucleotide sequence ID" value="NZ_CP019343.1"/>
</dbReference>
<reference evidence="1 2" key="1">
    <citation type="submission" date="2016-11" db="EMBL/GenBank/DDBJ databases">
        <title>Trade-off between light-utilization and light-protection in marine flavobacteria.</title>
        <authorList>
            <person name="Kumagai Y."/>
        </authorList>
    </citation>
    <scope>NUCLEOTIDE SEQUENCE [LARGE SCALE GENOMIC DNA]</scope>
    <source>
        <strain evidence="1 2">NBRC 107125</strain>
    </source>
</reference>
<dbReference type="Proteomes" id="UP000193450">
    <property type="component" value="Chromosome"/>
</dbReference>
<dbReference type="OrthoDB" id="555504at2"/>
<dbReference type="InterPro" id="IPR038396">
    <property type="entry name" value="SpoIIAA-like_sf"/>
</dbReference>
<dbReference type="KEGG" id="osg:BST96_11780"/>
<evidence type="ECO:0000313" key="1">
    <source>
        <dbReference type="EMBL" id="ARN74738.1"/>
    </source>
</evidence>
<sequence>MSEQNEHGLSVGISRVNNDFFLQLKVTGKLTHDDYQTFIPLLENALGGVNNPQINALVDCLALEGWELRAAWDDFKLGLKHGSEFKKIAIVGNKPWEQWAAKIGSWFIHGEMAYFENREEALNWLGS</sequence>
<dbReference type="InterPro" id="IPR036513">
    <property type="entry name" value="STAS_dom_sf"/>
</dbReference>
<gene>
    <name evidence="1" type="ORF">BST96_11780</name>
</gene>
<protein>
    <submittedName>
        <fullName evidence="1">STAS/SEC14 domain-containing protein</fullName>
    </submittedName>
</protein>
<proteinExistence type="predicted"/>
<dbReference type="Pfam" id="PF11964">
    <property type="entry name" value="SpoIIAA-like"/>
    <property type="match status" value="1"/>
</dbReference>
<dbReference type="AlphaFoldDB" id="A0A1X9N9H6"/>
<name>A0A1X9N9H6_9GAMM</name>